<feature type="domain" description="Chitin-binding type-1" evidence="10">
    <location>
        <begin position="403"/>
        <end position="449"/>
    </location>
</feature>
<dbReference type="GO" id="GO:0046872">
    <property type="term" value="F:metal ion binding"/>
    <property type="evidence" value="ECO:0007669"/>
    <property type="project" value="UniProtKB-KW"/>
</dbReference>
<dbReference type="PROSITE" id="PS00026">
    <property type="entry name" value="CHIT_BIND_I_1"/>
    <property type="match status" value="1"/>
</dbReference>
<evidence type="ECO:0000256" key="4">
    <source>
        <dbReference type="ARBA" id="ARBA00022729"/>
    </source>
</evidence>
<keyword evidence="8" id="KW-1015">Disulfide bond</keyword>
<dbReference type="InterPro" id="IPR002509">
    <property type="entry name" value="NODB_dom"/>
</dbReference>
<feature type="disulfide bond" evidence="8">
    <location>
        <begin position="71"/>
        <end position="86"/>
    </location>
</feature>
<evidence type="ECO:0000256" key="5">
    <source>
        <dbReference type="ARBA" id="ARBA00022801"/>
    </source>
</evidence>
<evidence type="ECO:0000259" key="10">
    <source>
        <dbReference type="PROSITE" id="PS50941"/>
    </source>
</evidence>
<evidence type="ECO:0000256" key="2">
    <source>
        <dbReference type="ARBA" id="ARBA00022669"/>
    </source>
</evidence>
<dbReference type="InterPro" id="IPR018371">
    <property type="entry name" value="Chitin-binding_1_CS"/>
</dbReference>
<evidence type="ECO:0000256" key="9">
    <source>
        <dbReference type="SAM" id="MobiDB-lite"/>
    </source>
</evidence>
<dbReference type="EMBL" id="JAANER010000001">
    <property type="protein sequence ID" value="KAG9195782.1"/>
    <property type="molecule type" value="Genomic_DNA"/>
</dbReference>
<evidence type="ECO:0000256" key="3">
    <source>
        <dbReference type="ARBA" id="ARBA00022723"/>
    </source>
</evidence>
<evidence type="ECO:0000313" key="12">
    <source>
        <dbReference type="EMBL" id="KAG9195782.1"/>
    </source>
</evidence>
<evidence type="ECO:0000256" key="6">
    <source>
        <dbReference type="ARBA" id="ARBA00023277"/>
    </source>
</evidence>
<gene>
    <name evidence="12" type="ORF">G6011_00903</name>
</gene>
<feature type="disulfide bond" evidence="8">
    <location>
        <begin position="509"/>
        <end position="523"/>
    </location>
</feature>
<feature type="region of interest" description="Disordered" evidence="9">
    <location>
        <begin position="458"/>
        <end position="481"/>
    </location>
</feature>
<dbReference type="InterPro" id="IPR011330">
    <property type="entry name" value="Glyco_hydro/deAcase_b/a-brl"/>
</dbReference>
<feature type="region of interest" description="Disordered" evidence="9">
    <location>
        <begin position="369"/>
        <end position="403"/>
    </location>
</feature>
<dbReference type="PROSITE" id="PS51677">
    <property type="entry name" value="NODB"/>
    <property type="match status" value="1"/>
</dbReference>
<evidence type="ECO:0000256" key="1">
    <source>
        <dbReference type="ARBA" id="ARBA00001941"/>
    </source>
</evidence>
<comment type="caution">
    <text evidence="8">Lacks conserved residue(s) required for the propagation of feature annotation.</text>
</comment>
<reference evidence="12" key="1">
    <citation type="submission" date="2021-07" db="EMBL/GenBank/DDBJ databases">
        <title>Genome Resource of American Ginseng Black Spot Pathogen Alternaria panax.</title>
        <authorList>
            <person name="Qiu C."/>
            <person name="Wang W."/>
            <person name="Liu Z."/>
        </authorList>
    </citation>
    <scope>NUCLEOTIDE SEQUENCE</scope>
    <source>
        <strain evidence="12">BNCC115425</strain>
    </source>
</reference>
<dbReference type="GO" id="GO:0004099">
    <property type="term" value="F:chitin deacetylase activity"/>
    <property type="evidence" value="ECO:0007669"/>
    <property type="project" value="UniProtKB-EC"/>
</dbReference>
<organism evidence="12 13">
    <name type="scientific">Alternaria panax</name>
    <dbReference type="NCBI Taxonomy" id="48097"/>
    <lineage>
        <taxon>Eukaryota</taxon>
        <taxon>Fungi</taxon>
        <taxon>Dikarya</taxon>
        <taxon>Ascomycota</taxon>
        <taxon>Pezizomycotina</taxon>
        <taxon>Dothideomycetes</taxon>
        <taxon>Pleosporomycetidae</taxon>
        <taxon>Pleosporales</taxon>
        <taxon>Pleosporineae</taxon>
        <taxon>Pleosporaceae</taxon>
        <taxon>Alternaria</taxon>
        <taxon>Alternaria sect. Panax</taxon>
    </lineage>
</organism>
<dbReference type="InterPro" id="IPR036861">
    <property type="entry name" value="Endochitinase-like_sf"/>
</dbReference>
<name>A0AAD4IJM3_9PLEO</name>
<dbReference type="GO" id="GO:0008061">
    <property type="term" value="F:chitin binding"/>
    <property type="evidence" value="ECO:0007669"/>
    <property type="project" value="UniProtKB-UniRule"/>
</dbReference>
<evidence type="ECO:0000256" key="8">
    <source>
        <dbReference type="PROSITE-ProRule" id="PRU00261"/>
    </source>
</evidence>
<dbReference type="GO" id="GO:0005975">
    <property type="term" value="P:carbohydrate metabolic process"/>
    <property type="evidence" value="ECO:0007669"/>
    <property type="project" value="InterPro"/>
</dbReference>
<protein>
    <submittedName>
        <fullName evidence="12">Chitin deacetylase</fullName>
        <ecNumber evidence="12">3.5.1.41</ecNumber>
    </submittedName>
</protein>
<keyword evidence="3" id="KW-0479">Metal-binding</keyword>
<dbReference type="Gene3D" id="3.30.60.10">
    <property type="entry name" value="Endochitinase-like"/>
    <property type="match status" value="3"/>
</dbReference>
<keyword evidence="4" id="KW-0732">Signal</keyword>
<dbReference type="CDD" id="cd11618">
    <property type="entry name" value="ChtBD1_1"/>
    <property type="match status" value="3"/>
</dbReference>
<dbReference type="CDD" id="cd00035">
    <property type="entry name" value="ChtBD1"/>
    <property type="match status" value="1"/>
</dbReference>
<comment type="cofactor">
    <cofactor evidence="1">
        <name>Co(2+)</name>
        <dbReference type="ChEBI" id="CHEBI:48828"/>
    </cofactor>
</comment>
<keyword evidence="7" id="KW-0170">Cobalt</keyword>
<feature type="disulfide bond" evidence="8">
    <location>
        <begin position="422"/>
        <end position="436"/>
    </location>
</feature>
<evidence type="ECO:0000259" key="11">
    <source>
        <dbReference type="PROSITE" id="PS51677"/>
    </source>
</evidence>
<evidence type="ECO:0000256" key="7">
    <source>
        <dbReference type="ARBA" id="ARBA00023285"/>
    </source>
</evidence>
<feature type="disulfide bond" evidence="8">
    <location>
        <begin position="85"/>
        <end position="99"/>
    </location>
</feature>
<dbReference type="EC" id="3.5.1.41" evidence="12"/>
<sequence length="667" mass="67841">MRFTGVYAAGVIAHLVAAHSDFPIPKIVGLGPRDIGKLRARNILGGHAAHAHVAAPERRLTARQGGADGRCGSNNGGASCAEGYCCSVEGYCGQGSDYCQAPDCQFQYGPACDANQVPTGGSTRNIARPKLGDQPYGGEGIYDCTEPNTIAITYDDGPYIYTEGVLDQLKNANAKATFFITGINIGKGAIDDASKPWSASIKRMIAEGHQVASHTWSHQDLSAITKEQRYDQMVRNEMAFANIMGKFPTYMRPPYSSCSAASGCQKDLADLGYVVSYFDLDTDDYNNITPDKIQNAKDRVAAAINPSNSQTDAFQAIAHDIHQQTAQNLTGYMIQTMQAKGYRLVTLGECLGEPEANWYRDAATGRVASSSSFSAPGSTPTSSGTRSATSSGSTATPTAVSTDSTCGATSGFTCLGFAQGECCSQYGYCGNTSGHCGTGCQAGFGKCGNSGSGSSGISSSGTGAAPTATSSSATASAPTSAPSGLVVSTDGSCGQTQGFTCAGFAEGECCSQYGWCGTSADYCGTGCNPLFGKCPGSGSGASSSSSAAVASSAAPAPSTAAPPTTATSSTARPTSLSTSTRPVTTSTSTSTRAGTTTSTRTSSAPAATSSPAKLKVSTDRTCGASSKSTCKGSAFGNCCSRSGLCGSSLLSCMKVLGCQPGFGDCPK</sequence>
<feature type="disulfide bond" evidence="8">
    <location>
        <begin position="80"/>
        <end position="92"/>
    </location>
</feature>
<feature type="domain" description="Chitin-binding type-1" evidence="10">
    <location>
        <begin position="490"/>
        <end position="536"/>
    </location>
</feature>
<dbReference type="SMART" id="SM00270">
    <property type="entry name" value="ChtBD1"/>
    <property type="match status" value="3"/>
</dbReference>
<keyword evidence="13" id="KW-1185">Reference proteome</keyword>
<dbReference type="PROSITE" id="PS50941">
    <property type="entry name" value="CHIT_BIND_I_2"/>
    <property type="match status" value="3"/>
</dbReference>
<comment type="caution">
    <text evidence="12">The sequence shown here is derived from an EMBL/GenBank/DDBJ whole genome shotgun (WGS) entry which is preliminary data.</text>
</comment>
<dbReference type="AlphaFoldDB" id="A0AAD4IJM3"/>
<dbReference type="Pfam" id="PF01522">
    <property type="entry name" value="Polysacc_deac_1"/>
    <property type="match status" value="1"/>
</dbReference>
<dbReference type="Pfam" id="PF00187">
    <property type="entry name" value="Chitin_bind_1"/>
    <property type="match status" value="2"/>
</dbReference>
<dbReference type="InterPro" id="IPR001002">
    <property type="entry name" value="Chitin-bd_1"/>
</dbReference>
<feature type="domain" description="NodB homology" evidence="11">
    <location>
        <begin position="148"/>
        <end position="345"/>
    </location>
</feature>
<feature type="region of interest" description="Disordered" evidence="9">
    <location>
        <begin position="554"/>
        <end position="612"/>
    </location>
</feature>
<dbReference type="Gene3D" id="3.20.20.370">
    <property type="entry name" value="Glycoside hydrolase/deacetylase"/>
    <property type="match status" value="1"/>
</dbReference>
<keyword evidence="6" id="KW-0119">Carbohydrate metabolism</keyword>
<dbReference type="PANTHER" id="PTHR46471">
    <property type="entry name" value="CHITIN DEACETYLASE"/>
    <property type="match status" value="1"/>
</dbReference>
<evidence type="ECO:0000313" key="13">
    <source>
        <dbReference type="Proteomes" id="UP001199106"/>
    </source>
</evidence>
<keyword evidence="2 8" id="KW-0147">Chitin-binding</keyword>
<accession>A0AAD4IJM3</accession>
<proteinExistence type="predicted"/>
<keyword evidence="5 12" id="KW-0378">Hydrolase</keyword>
<dbReference type="SUPFAM" id="SSF57016">
    <property type="entry name" value="Plant lectins/antimicrobial peptides"/>
    <property type="match status" value="3"/>
</dbReference>
<feature type="domain" description="Chitin-binding type-1" evidence="10">
    <location>
        <begin position="68"/>
        <end position="114"/>
    </location>
</feature>
<dbReference type="Proteomes" id="UP001199106">
    <property type="component" value="Unassembled WGS sequence"/>
</dbReference>
<dbReference type="SUPFAM" id="SSF88713">
    <property type="entry name" value="Glycoside hydrolase/deacetylase"/>
    <property type="match status" value="1"/>
</dbReference>
<feature type="compositionally biased region" description="Low complexity" evidence="9">
    <location>
        <begin position="369"/>
        <end position="402"/>
    </location>
</feature>
<dbReference type="CDD" id="cd10951">
    <property type="entry name" value="CE4_ClCDA_like"/>
    <property type="match status" value="1"/>
</dbReference>
<dbReference type="PANTHER" id="PTHR46471:SF8">
    <property type="entry name" value="CHITIN DEACETYLASE"/>
    <property type="match status" value="1"/>
</dbReference>